<dbReference type="InterPro" id="IPR035999">
    <property type="entry name" value="Sec7_dom_sf"/>
</dbReference>
<dbReference type="Proteomes" id="UP001165063">
    <property type="component" value="Unassembled WGS sequence"/>
</dbReference>
<reference evidence="2" key="1">
    <citation type="submission" date="2023-04" db="EMBL/GenBank/DDBJ databases">
        <title>Ambrosiozyma monospora NBRC 1965.</title>
        <authorList>
            <person name="Ichikawa N."/>
            <person name="Sato H."/>
            <person name="Tonouchi N."/>
        </authorList>
    </citation>
    <scope>NUCLEOTIDE SEQUENCE</scope>
    <source>
        <strain evidence="2">NBRC 1965</strain>
    </source>
</reference>
<dbReference type="InterPro" id="IPR023394">
    <property type="entry name" value="Sec7_C_sf"/>
</dbReference>
<dbReference type="GO" id="GO:0016192">
    <property type="term" value="P:vesicle-mediated transport"/>
    <property type="evidence" value="ECO:0007669"/>
    <property type="project" value="UniProtKB-ARBA"/>
</dbReference>
<dbReference type="PANTHER" id="PTHR10663:SF388">
    <property type="entry name" value="GOLGI-SPECIFIC BREFELDIN A-RESISTANCE GUANINE NUCLEOTIDE EXCHANGE FACTOR 1"/>
    <property type="match status" value="1"/>
</dbReference>
<keyword evidence="3" id="KW-1185">Reference proteome</keyword>
<dbReference type="SUPFAM" id="SSF48425">
    <property type="entry name" value="Sec7 domain"/>
    <property type="match status" value="1"/>
</dbReference>
<organism evidence="2 3">
    <name type="scientific">Ambrosiozyma monospora</name>
    <name type="common">Yeast</name>
    <name type="synonym">Endomycopsis monosporus</name>
    <dbReference type="NCBI Taxonomy" id="43982"/>
    <lineage>
        <taxon>Eukaryota</taxon>
        <taxon>Fungi</taxon>
        <taxon>Dikarya</taxon>
        <taxon>Ascomycota</taxon>
        <taxon>Saccharomycotina</taxon>
        <taxon>Pichiomycetes</taxon>
        <taxon>Pichiales</taxon>
        <taxon>Pichiaceae</taxon>
        <taxon>Ambrosiozyma</taxon>
    </lineage>
</organism>
<gene>
    <name evidence="2" type="ORF">Amon01_000687800</name>
</gene>
<accession>A0A9W7DJ53</accession>
<dbReference type="SMART" id="SM00222">
    <property type="entry name" value="Sec7"/>
    <property type="match status" value="1"/>
</dbReference>
<dbReference type="GO" id="GO:0005085">
    <property type="term" value="F:guanyl-nucleotide exchange factor activity"/>
    <property type="evidence" value="ECO:0007669"/>
    <property type="project" value="InterPro"/>
</dbReference>
<feature type="domain" description="SEC7" evidence="1">
    <location>
        <begin position="1"/>
        <end position="114"/>
    </location>
</feature>
<evidence type="ECO:0000259" key="1">
    <source>
        <dbReference type="PROSITE" id="PS50190"/>
    </source>
</evidence>
<name>A0A9W7DJ53_AMBMO</name>
<dbReference type="Pfam" id="PF23325">
    <property type="entry name" value="TPR_28"/>
    <property type="match status" value="1"/>
</dbReference>
<dbReference type="Gene3D" id="1.10.1000.11">
    <property type="entry name" value="Arf Nucleotide-binding Site Opener,domain 2"/>
    <property type="match status" value="1"/>
</dbReference>
<dbReference type="AlphaFoldDB" id="A0A9W7DJ53"/>
<dbReference type="GO" id="GO:0032012">
    <property type="term" value="P:regulation of ARF protein signal transduction"/>
    <property type="evidence" value="ECO:0007669"/>
    <property type="project" value="InterPro"/>
</dbReference>
<dbReference type="OrthoDB" id="10258608at2759"/>
<proteinExistence type="predicted"/>
<protein>
    <submittedName>
        <fullName evidence="2">Unnamed protein product</fullName>
    </submittedName>
</protein>
<dbReference type="InterPro" id="IPR000904">
    <property type="entry name" value="Sec7_dom"/>
</dbReference>
<dbReference type="GO" id="GO:0005737">
    <property type="term" value="C:cytoplasm"/>
    <property type="evidence" value="ECO:0007669"/>
    <property type="project" value="UniProtKB-ARBA"/>
</dbReference>
<comment type="caution">
    <text evidence="2">The sequence shown here is derived from an EMBL/GenBank/DDBJ whole genome shotgun (WGS) entry which is preliminary data.</text>
</comment>
<evidence type="ECO:0000313" key="2">
    <source>
        <dbReference type="EMBL" id="GMG46438.1"/>
    </source>
</evidence>
<evidence type="ECO:0000313" key="3">
    <source>
        <dbReference type="Proteomes" id="UP001165063"/>
    </source>
</evidence>
<dbReference type="Pfam" id="PF01369">
    <property type="entry name" value="Sec7"/>
    <property type="match status" value="1"/>
</dbReference>
<dbReference type="GO" id="GO:0012505">
    <property type="term" value="C:endomembrane system"/>
    <property type="evidence" value="ECO:0007669"/>
    <property type="project" value="UniProtKB-ARBA"/>
</dbReference>
<dbReference type="EMBL" id="BSXU01004669">
    <property type="protein sequence ID" value="GMG46438.1"/>
    <property type="molecule type" value="Genomic_DNA"/>
</dbReference>
<sequence>MLLNNFRLPGEAQQIDRLVDAFSERYVECQEVSEEADQAADGEEEAEEKVTPDKDSLLILSFSIIMLNTDLHNPNIKKPMQMEDYQKNLRGCYNGGKSFPPWYTEKIYSSIKEKEIIMPEEHKGTAKWFESTWHNLVAEQESKLLSEFSAISLISDNGESVEELLQFDKAIFEKTARYIIANLITMFDDATHDSIVTRMMSTVEKTATIASYFGMTEIVDLIIEVVSHMTTLTGIKKSEYALESREYIPITELKLEKENEIITVSDLAVLFGRDFRAQLSTVVLFRVIKKSNYRVTSKWENVVKIFLTLFENGLIEPDFFPEFQKKLGLEKLTKPKAEYQYSRSKPLKDSGLFSTFSSYLKGLSDDTPEPTEEEIECTLSTIDCIKSSGIDALFNTVSKSSAENLNELVSLLLKAIPKRTVDNERFFINEVMLLLEVCVCYLLLSGDQKLLVEVIEKIDEVFSPPEDFKVQQLVRVNAYKLLLLHSSGEMNAAYLAKTIDSLFTLAQKNRESLVRFGSTILQPLQMLVLTKGTWCQSALASNQKYWSLMRTLASTPKNTDTVYQFIFNLVSTYPTLVTHQNYMDILGLLDEISAVGAYGAQWEQEYDKLTSSGLKVEKNKNPFQELVGTATKSITLTANLASIVESKEFRESIPKIDRDGNPSTSSWYPLIEAISHQCYNPCREIRAHALKSLKNLLLAEDLPVHELSPDLVLEAGCIRLLVELMKPEVEGTDPKGMIKTQKDVLALTSKVILKYEFENLNGPFSKLLTLASTLLAKSKGKSSSLQEEVLEIIKNVLLVKKEKLDLKSLGGMKIEPSLKEIIKQVDTPTEANEVD</sequence>
<dbReference type="PANTHER" id="PTHR10663">
    <property type="entry name" value="GUANYL-NUCLEOTIDE EXCHANGE FACTOR"/>
    <property type="match status" value="1"/>
</dbReference>
<dbReference type="InterPro" id="IPR056604">
    <property type="entry name" value="GBF1-like_TPR"/>
</dbReference>
<dbReference type="PROSITE" id="PS50190">
    <property type="entry name" value="SEC7"/>
    <property type="match status" value="1"/>
</dbReference>